<evidence type="ECO:0000313" key="2">
    <source>
        <dbReference type="Proteomes" id="UP000823749"/>
    </source>
</evidence>
<name>A0AAV6KKI3_9ERIC</name>
<organism evidence="1 2">
    <name type="scientific">Rhododendron griersonianum</name>
    <dbReference type="NCBI Taxonomy" id="479676"/>
    <lineage>
        <taxon>Eukaryota</taxon>
        <taxon>Viridiplantae</taxon>
        <taxon>Streptophyta</taxon>
        <taxon>Embryophyta</taxon>
        <taxon>Tracheophyta</taxon>
        <taxon>Spermatophyta</taxon>
        <taxon>Magnoliopsida</taxon>
        <taxon>eudicotyledons</taxon>
        <taxon>Gunneridae</taxon>
        <taxon>Pentapetalae</taxon>
        <taxon>asterids</taxon>
        <taxon>Ericales</taxon>
        <taxon>Ericaceae</taxon>
        <taxon>Ericoideae</taxon>
        <taxon>Rhodoreae</taxon>
        <taxon>Rhododendron</taxon>
    </lineage>
</organism>
<dbReference type="AlphaFoldDB" id="A0AAV6KKI3"/>
<proteinExistence type="predicted"/>
<accession>A0AAV6KKI3</accession>
<reference evidence="1" key="1">
    <citation type="submission" date="2020-08" db="EMBL/GenBank/DDBJ databases">
        <title>Plant Genome Project.</title>
        <authorList>
            <person name="Zhang R.-G."/>
        </authorList>
    </citation>
    <scope>NUCLEOTIDE SEQUENCE</scope>
    <source>
        <strain evidence="1">WSP0</strain>
        <tissue evidence="1">Leaf</tissue>
    </source>
</reference>
<sequence>MAFLMGSKAKAVELAWHDSMLEKKTKKAKAWQADSFVTRLGKALIMAKPLRQRHGKPIANHQARQCIAKGMPRPRVAKA</sequence>
<protein>
    <submittedName>
        <fullName evidence="1">Uncharacterized protein</fullName>
    </submittedName>
</protein>
<keyword evidence="2" id="KW-1185">Reference proteome</keyword>
<dbReference type="Proteomes" id="UP000823749">
    <property type="component" value="Chromosome 4"/>
</dbReference>
<comment type="caution">
    <text evidence="1">The sequence shown here is derived from an EMBL/GenBank/DDBJ whole genome shotgun (WGS) entry which is preliminary data.</text>
</comment>
<evidence type="ECO:0000313" key="1">
    <source>
        <dbReference type="EMBL" id="KAG5553028.1"/>
    </source>
</evidence>
<gene>
    <name evidence="1" type="ORF">RHGRI_011020</name>
</gene>
<dbReference type="EMBL" id="JACTNZ010000004">
    <property type="protein sequence ID" value="KAG5553028.1"/>
    <property type="molecule type" value="Genomic_DNA"/>
</dbReference>